<dbReference type="Proteomes" id="UP000534388">
    <property type="component" value="Unassembled WGS sequence"/>
</dbReference>
<name>A0A7W2ICJ8_9BURK</name>
<dbReference type="InterPro" id="IPR056174">
    <property type="entry name" value="SpoVR_N"/>
</dbReference>
<keyword evidence="4" id="KW-1185">Reference proteome</keyword>
<accession>A0A7W2ICJ8</accession>
<evidence type="ECO:0000256" key="1">
    <source>
        <dbReference type="SAM" id="MobiDB-lite"/>
    </source>
</evidence>
<feature type="domain" description="SpoVR protein-like N-terminal" evidence="2">
    <location>
        <begin position="4"/>
        <end position="360"/>
    </location>
</feature>
<sequence length="454" mass="50491">MPARWRRHLEKLAQDLGLDCLPVAYTVVPADFMLEIAAYGLPVRMPHWSFGVRYLHQLVHHHIGHAHVFELMFPGDPCQAYLSDSNSAAQNALVTAHVLGHADFIKRNALFRHVMAMTGPQVLERSAGRARRVEAAVARFGQQRVEAVLDAALALEAHIDVHAPLHRADDGPATTAAHAPPGAAPCWGHAPTSAHRAPALADPQRPSVLPPYPEADLLWFIARHAPALEAWERDVFLAVREEAYYFYPVHACQIMNEGWASYWHARLLREAGFLPPSCYLQAIKSHSDVVRPHVDAAGLALSINPYHLGFAMWEHIVARDGLEAARRVCAEEDDSGFIRNHLDRALADQLELFVHETSPDGATRMVSRELHVIHEAILAPKYNYGAPSVSITRLHDDGKLELTHDAQRDGRGLDVPQALQVMRYLARVWRRPVVLHTVDMRGMPRTIAGEGAPS</sequence>
<dbReference type="Pfam" id="PF04293">
    <property type="entry name" value="SpoVR"/>
    <property type="match status" value="1"/>
</dbReference>
<dbReference type="PANTHER" id="PTHR30029:SF2">
    <property type="entry name" value="STAGE V SPORULATION PROTEIN R"/>
    <property type="match status" value="1"/>
</dbReference>
<evidence type="ECO:0000313" key="3">
    <source>
        <dbReference type="EMBL" id="MBA5638280.1"/>
    </source>
</evidence>
<dbReference type="InterPro" id="IPR007390">
    <property type="entry name" value="Spore_V_R"/>
</dbReference>
<evidence type="ECO:0000313" key="4">
    <source>
        <dbReference type="Proteomes" id="UP000534388"/>
    </source>
</evidence>
<proteinExistence type="predicted"/>
<organism evidence="3 4">
    <name type="scientific">Rugamonas brunnea</name>
    <dbReference type="NCBI Taxonomy" id="2758569"/>
    <lineage>
        <taxon>Bacteria</taxon>
        <taxon>Pseudomonadati</taxon>
        <taxon>Pseudomonadota</taxon>
        <taxon>Betaproteobacteria</taxon>
        <taxon>Burkholderiales</taxon>
        <taxon>Oxalobacteraceae</taxon>
        <taxon>Telluria group</taxon>
        <taxon>Rugamonas</taxon>
    </lineage>
</organism>
<dbReference type="AlphaFoldDB" id="A0A7W2ICJ8"/>
<feature type="compositionally biased region" description="Low complexity" evidence="1">
    <location>
        <begin position="171"/>
        <end position="188"/>
    </location>
</feature>
<dbReference type="EMBL" id="JACEZT010000009">
    <property type="protein sequence ID" value="MBA5638280.1"/>
    <property type="molecule type" value="Genomic_DNA"/>
</dbReference>
<dbReference type="PANTHER" id="PTHR30029">
    <property type="entry name" value="STAGE V SPORULATION PROTEIN R"/>
    <property type="match status" value="1"/>
</dbReference>
<feature type="region of interest" description="Disordered" evidence="1">
    <location>
        <begin position="166"/>
        <end position="188"/>
    </location>
</feature>
<comment type="caution">
    <text evidence="3">The sequence shown here is derived from an EMBL/GenBank/DDBJ whole genome shotgun (WGS) entry which is preliminary data.</text>
</comment>
<evidence type="ECO:0000259" key="2">
    <source>
        <dbReference type="Pfam" id="PF04293"/>
    </source>
</evidence>
<gene>
    <name evidence="3" type="ORF">H3H37_14575</name>
</gene>
<protein>
    <submittedName>
        <fullName evidence="3">SpoVR family protein</fullName>
    </submittedName>
</protein>
<reference evidence="3 4" key="1">
    <citation type="submission" date="2020-07" db="EMBL/GenBank/DDBJ databases">
        <title>Novel species isolated from subtropical streams in China.</title>
        <authorList>
            <person name="Lu H."/>
        </authorList>
    </citation>
    <scope>NUCLEOTIDE SEQUENCE [LARGE SCALE GENOMIC DNA]</scope>
    <source>
        <strain evidence="3 4">LX20W</strain>
    </source>
</reference>